<keyword evidence="2" id="KW-0808">Transferase</keyword>
<dbReference type="Pfam" id="PF04041">
    <property type="entry name" value="Glyco_hydro_130"/>
    <property type="match status" value="2"/>
</dbReference>
<proteinExistence type="inferred from homology"/>
<evidence type="ECO:0000256" key="3">
    <source>
        <dbReference type="ARBA" id="ARBA00024356"/>
    </source>
</evidence>
<evidence type="ECO:0008006" key="6">
    <source>
        <dbReference type="Google" id="ProtNLM"/>
    </source>
</evidence>
<dbReference type="CDD" id="cd18614">
    <property type="entry name" value="GH130"/>
    <property type="match status" value="1"/>
</dbReference>
<comment type="caution">
    <text evidence="4">The sequence shown here is derived from an EMBL/GenBank/DDBJ whole genome shotgun (WGS) entry which is preliminary data.</text>
</comment>
<dbReference type="Gene3D" id="2.115.10.20">
    <property type="entry name" value="Glycosyl hydrolase domain, family 43"/>
    <property type="match status" value="1"/>
</dbReference>
<reference evidence="4" key="1">
    <citation type="submission" date="2023-05" db="EMBL/GenBank/DDBJ databases">
        <title>Mariniplasma microaerophilum sp. nov., a novel anaerobic mollicute isolated from terrestrial mud volcano, Taman Peninsula, Russia.</title>
        <authorList>
            <person name="Khomyakova M.A."/>
            <person name="Merkel A.Y."/>
            <person name="Slobodkin A.I."/>
        </authorList>
    </citation>
    <scope>NUCLEOTIDE SEQUENCE</scope>
    <source>
        <strain evidence="4">M4Ah</strain>
    </source>
</reference>
<keyword evidence="5" id="KW-1185">Reference proteome</keyword>
<evidence type="ECO:0000256" key="2">
    <source>
        <dbReference type="ARBA" id="ARBA00022679"/>
    </source>
</evidence>
<comment type="similarity">
    <text evidence="3">Belongs to the glycosyl hydrolase 130 family.</text>
</comment>
<name>A0AAW6UB72_9MOLU</name>
<gene>
    <name evidence="4" type="ORF">QJ521_04225</name>
</gene>
<evidence type="ECO:0000256" key="1">
    <source>
        <dbReference type="ARBA" id="ARBA00022676"/>
    </source>
</evidence>
<dbReference type="PANTHER" id="PTHR34106:SF5">
    <property type="entry name" value="GLYCOSIDASE"/>
    <property type="match status" value="1"/>
</dbReference>
<dbReference type="InterPro" id="IPR023296">
    <property type="entry name" value="Glyco_hydro_beta-prop_sf"/>
</dbReference>
<evidence type="ECO:0000313" key="5">
    <source>
        <dbReference type="Proteomes" id="UP001431532"/>
    </source>
</evidence>
<evidence type="ECO:0000313" key="4">
    <source>
        <dbReference type="EMBL" id="MDI6452761.1"/>
    </source>
</evidence>
<dbReference type="GO" id="GO:0016757">
    <property type="term" value="F:glycosyltransferase activity"/>
    <property type="evidence" value="ECO:0007669"/>
    <property type="project" value="UniProtKB-KW"/>
</dbReference>
<keyword evidence="1" id="KW-0328">Glycosyltransferase</keyword>
<organism evidence="4 5">
    <name type="scientific">Peloplasma aerotolerans</name>
    <dbReference type="NCBI Taxonomy" id="3044389"/>
    <lineage>
        <taxon>Bacteria</taxon>
        <taxon>Bacillati</taxon>
        <taxon>Mycoplasmatota</taxon>
        <taxon>Mollicutes</taxon>
        <taxon>Acholeplasmatales</taxon>
        <taxon>Acholeplasmataceae</taxon>
        <taxon>Peloplasma</taxon>
    </lineage>
</organism>
<dbReference type="PIRSF" id="PIRSF016202">
    <property type="entry name" value="PH1107"/>
    <property type="match status" value="1"/>
</dbReference>
<dbReference type="AlphaFoldDB" id="A0AAW6UB72"/>
<protein>
    <recommendedName>
        <fullName evidence="6">Glycosidase</fullName>
    </recommendedName>
</protein>
<accession>A0AAW6UB72</accession>
<dbReference type="EMBL" id="JASCXW010000010">
    <property type="protein sequence ID" value="MDI6452761.1"/>
    <property type="molecule type" value="Genomic_DNA"/>
</dbReference>
<dbReference type="Proteomes" id="UP001431532">
    <property type="component" value="Unassembled WGS sequence"/>
</dbReference>
<dbReference type="SUPFAM" id="SSF75005">
    <property type="entry name" value="Arabinanase/levansucrase/invertase"/>
    <property type="match status" value="1"/>
</dbReference>
<dbReference type="InterPro" id="IPR007184">
    <property type="entry name" value="Mannoside_phosphorylase"/>
</dbReference>
<dbReference type="PANTHER" id="PTHR34106">
    <property type="entry name" value="GLYCOSIDASE"/>
    <property type="match status" value="1"/>
</dbReference>
<dbReference type="RefSeq" id="WP_282839186.1">
    <property type="nucleotide sequence ID" value="NZ_JASCXW010000010.1"/>
</dbReference>
<sequence length="336" mass="38394">MKLTKAKENPIIKPEPNNTWESMVVCNPGAWYEHGVFYLLYRGAGNDEEHLIHLGLATSTDGINFQRVSDQPVMSPTPNGYDAGCVEDPRIVKFDDLFYVTYAYRPFPPGQYWLKKSYDHGWPLGQSSPKGLLYNTTNTGLAISKDLKTFKKLGRITPHDIDNRDVILFPEKINGEYVMLHRPVEWVGKDYGCDVPSIWLAYSDDLMRWKNDYLLATPTFDWELKKIGGSTPPLKTKHGWLVIYHGVSQQDEQYRVGAMLLDLNDPKKIIARSSSYIMEPEYSYETDGYYTGCVFPTGNVIVDDTLYVYYGGADKFVCVATCDINELLEFLLEQKQ</sequence>